<dbReference type="EMBL" id="CP017147">
    <property type="protein sequence ID" value="AOO79124.1"/>
    <property type="molecule type" value="Genomic_DNA"/>
</dbReference>
<dbReference type="Proteomes" id="UP000094969">
    <property type="component" value="Chromosome"/>
</dbReference>
<accession>A0A1D7TVI6</accession>
<reference evidence="2 3" key="1">
    <citation type="journal article" date="2015" name="Antonie Van Leeuwenhoek">
        <title>Bosea vaviloviae sp. nov., a new species of slow-growing rhizobia isolated from nodules of the relict species Vavilovia formosa (Stev.) Fed.</title>
        <authorList>
            <person name="Safronova V.I."/>
            <person name="Kuznetsova I.G."/>
            <person name="Sazanova A.L."/>
            <person name="Kimeklis A.K."/>
            <person name="Belimov A.A."/>
            <person name="Andronov E.E."/>
            <person name="Pinaev A.G."/>
            <person name="Chizhevskaya E.P."/>
            <person name="Pukhaev A.R."/>
            <person name="Popov K.P."/>
            <person name="Willems A."/>
            <person name="Tikhonovich I.A."/>
        </authorList>
    </citation>
    <scope>NUCLEOTIDE SEQUENCE [LARGE SCALE GENOMIC DNA]</scope>
    <source>
        <strain evidence="2 3">Vaf18</strain>
    </source>
</reference>
<sequence>MSQGKVTSQAIIIEISGTTAGIVVGSAGNFRFFSSEPAFDRLDGRSFHSAEQARRTAAAHRTAKDDRKAA</sequence>
<gene>
    <name evidence="2" type="ORF">BHK69_00185</name>
</gene>
<keyword evidence="3" id="KW-1185">Reference proteome</keyword>
<dbReference type="AlphaFoldDB" id="A0A1D7TVI6"/>
<feature type="region of interest" description="Disordered" evidence="1">
    <location>
        <begin position="46"/>
        <end position="70"/>
    </location>
</feature>
<proteinExistence type="predicted"/>
<dbReference type="RefSeq" id="WP_069688349.1">
    <property type="nucleotide sequence ID" value="NZ_CP017147.1"/>
</dbReference>
<dbReference type="KEGG" id="bvv:BHK69_00185"/>
<evidence type="ECO:0000313" key="3">
    <source>
        <dbReference type="Proteomes" id="UP000094969"/>
    </source>
</evidence>
<dbReference type="OrthoDB" id="7584850at2"/>
<name>A0A1D7TVI6_9HYPH</name>
<evidence type="ECO:0000256" key="1">
    <source>
        <dbReference type="SAM" id="MobiDB-lite"/>
    </source>
</evidence>
<evidence type="ECO:0000313" key="2">
    <source>
        <dbReference type="EMBL" id="AOO79124.1"/>
    </source>
</evidence>
<organism evidence="2 3">
    <name type="scientific">Bosea vaviloviae</name>
    <dbReference type="NCBI Taxonomy" id="1526658"/>
    <lineage>
        <taxon>Bacteria</taxon>
        <taxon>Pseudomonadati</taxon>
        <taxon>Pseudomonadota</taxon>
        <taxon>Alphaproteobacteria</taxon>
        <taxon>Hyphomicrobiales</taxon>
        <taxon>Boseaceae</taxon>
        <taxon>Bosea</taxon>
    </lineage>
</organism>
<protein>
    <submittedName>
        <fullName evidence="2">Uncharacterized protein</fullName>
    </submittedName>
</protein>
<dbReference type="STRING" id="1526658.BHK69_00185"/>